<feature type="chain" id="PRO_5046802569" evidence="1">
    <location>
        <begin position="20"/>
        <end position="351"/>
    </location>
</feature>
<dbReference type="PIRSF" id="PIRSF013171">
    <property type="entry name" value="Pur_nuclsid_perm"/>
    <property type="match status" value="1"/>
</dbReference>
<accession>A0ABZ1CFK7</accession>
<evidence type="ECO:0000256" key="1">
    <source>
        <dbReference type="SAM" id="SignalP"/>
    </source>
</evidence>
<dbReference type="PANTHER" id="PTHR38643:SF1">
    <property type="entry name" value="PURINE NUCLEOSIDE PERMEASE C285.05-RELATED"/>
    <property type="match status" value="1"/>
</dbReference>
<evidence type="ECO:0000313" key="3">
    <source>
        <dbReference type="Proteomes" id="UP000738431"/>
    </source>
</evidence>
<proteinExistence type="predicted"/>
<dbReference type="PANTHER" id="PTHR38643">
    <property type="entry name" value="PURINE NUCLEOSIDE PERMEASE C285.05-RELATED"/>
    <property type="match status" value="1"/>
</dbReference>
<dbReference type="RefSeq" id="WP_221029960.1">
    <property type="nucleotide sequence ID" value="NZ_CP139781.1"/>
</dbReference>
<protein>
    <submittedName>
        <fullName evidence="2">Purine nucleoside permease</fullName>
    </submittedName>
</protein>
<dbReference type="InterPro" id="IPR009486">
    <property type="entry name" value="Pur_nuclsid_perm"/>
</dbReference>
<dbReference type="EMBL" id="CP139781">
    <property type="protein sequence ID" value="WRQ89349.1"/>
    <property type="molecule type" value="Genomic_DNA"/>
</dbReference>
<feature type="signal peptide" evidence="1">
    <location>
        <begin position="1"/>
        <end position="19"/>
    </location>
</feature>
<gene>
    <name evidence="2" type="ORF">K1X11_008005</name>
</gene>
<dbReference type="Pfam" id="PF06516">
    <property type="entry name" value="NUP"/>
    <property type="match status" value="1"/>
</dbReference>
<evidence type="ECO:0000313" key="2">
    <source>
        <dbReference type="EMBL" id="WRQ89349.1"/>
    </source>
</evidence>
<organism evidence="2 3">
    <name type="scientific">Actomonas aquatica</name>
    <dbReference type="NCBI Taxonomy" id="2866162"/>
    <lineage>
        <taxon>Bacteria</taxon>
        <taxon>Pseudomonadati</taxon>
        <taxon>Verrucomicrobiota</taxon>
        <taxon>Opitutia</taxon>
        <taxon>Opitutales</taxon>
        <taxon>Opitutaceae</taxon>
        <taxon>Actomonas</taxon>
    </lineage>
</organism>
<dbReference type="Proteomes" id="UP000738431">
    <property type="component" value="Chromosome"/>
</dbReference>
<reference evidence="2 3" key="1">
    <citation type="submission" date="2023-12" db="EMBL/GenBank/DDBJ databases">
        <title>Description of an unclassified Opitutus bacterium of Verrucomicrobiota.</title>
        <authorList>
            <person name="Zhang D.-F."/>
        </authorList>
    </citation>
    <scope>NUCLEOTIDE SEQUENCE [LARGE SCALE GENOMIC DNA]</scope>
    <source>
        <strain evidence="2 3">WL0086</strain>
    </source>
</reference>
<name>A0ABZ1CFK7_9BACT</name>
<keyword evidence="3" id="KW-1185">Reference proteome</keyword>
<keyword evidence="1" id="KW-0732">Signal</keyword>
<sequence length="351" mass="38723">MRLFSLCSVLLGLTVGGLAAEEPIKVKVVVVAMFEAGEDTGDRPGEFQYWVEREGLTEVIPFPQGYRDLRSTPNGELLGVVTGVGTAKSAATIMALGLDPRFDLTEAYWLVAGISGVDPTDMSLGSAAWAEWLVDGDLGHEIDFREVPEGWETGYIPLRKARPYQQPVDGSEGQVFRLVPSLVEWAYQLTKDTELMDTEAMANKRALYEGYPVAQRPPFVLKGDQLAAMTYWHGEILNEWANKWVDYYTEGQGEFVTSAMEDTGTYNSLSWLDRAGKVDVKRLLVLRTASNFSMQWPGGDAAESLSGEKLGPGYSAYFPSLDAAHRVGSKVVHALLEGWETYRTEMPGAEK</sequence>